<dbReference type="AlphaFoldDB" id="A0A6B9V879"/>
<proteinExistence type="predicted"/>
<sequence length="87" mass="9154">MKPVANPCFCLCQNRTPPLEGPSSLLLTQMREKEDRGRKGLFPCRATATAVKALVAVVTVGPPPEEVCAAGAQRKPLEVAVTPPGSV</sequence>
<evidence type="ECO:0000313" key="1">
    <source>
        <dbReference type="EMBL" id="QHN76392.1"/>
    </source>
</evidence>
<organism evidence="1 2">
    <name type="scientific">Arachis hypogaea</name>
    <name type="common">Peanut</name>
    <dbReference type="NCBI Taxonomy" id="3818"/>
    <lineage>
        <taxon>Eukaryota</taxon>
        <taxon>Viridiplantae</taxon>
        <taxon>Streptophyta</taxon>
        <taxon>Embryophyta</taxon>
        <taxon>Tracheophyta</taxon>
        <taxon>Spermatophyta</taxon>
        <taxon>Magnoliopsida</taxon>
        <taxon>eudicotyledons</taxon>
        <taxon>Gunneridae</taxon>
        <taxon>Pentapetalae</taxon>
        <taxon>rosids</taxon>
        <taxon>fabids</taxon>
        <taxon>Fabales</taxon>
        <taxon>Fabaceae</taxon>
        <taxon>Papilionoideae</taxon>
        <taxon>50 kb inversion clade</taxon>
        <taxon>dalbergioids sensu lato</taxon>
        <taxon>Dalbergieae</taxon>
        <taxon>Pterocarpus clade</taxon>
        <taxon>Arachis</taxon>
    </lineage>
</organism>
<gene>
    <name evidence="1" type="ORF">DS421_19g643500</name>
</gene>
<evidence type="ECO:0000313" key="2">
    <source>
        <dbReference type="Proteomes" id="UP000464620"/>
    </source>
</evidence>
<dbReference type="Proteomes" id="UP000464620">
    <property type="component" value="Chromosome B09"/>
</dbReference>
<protein>
    <submittedName>
        <fullName evidence="1">Uncharacterized protein</fullName>
    </submittedName>
</protein>
<name>A0A6B9V879_ARAHY</name>
<reference evidence="1 2" key="1">
    <citation type="submission" date="2020-01" db="EMBL/GenBank/DDBJ databases">
        <title>Genome sequence of Arachis hypogaea, cultivar Shitouqi.</title>
        <authorList>
            <person name="Zhuang W."/>
            <person name="Chen H."/>
            <person name="Varshney R."/>
            <person name="Wang D."/>
            <person name="Ming R."/>
        </authorList>
    </citation>
    <scope>NUCLEOTIDE SEQUENCE [LARGE SCALE GENOMIC DNA]</scope>
    <source>
        <tissue evidence="1">Young leaf</tissue>
    </source>
</reference>
<accession>A0A6B9V879</accession>
<dbReference type="EMBL" id="CP031001">
    <property type="protein sequence ID" value="QHN76392.1"/>
    <property type="molecule type" value="Genomic_DNA"/>
</dbReference>